<accession>A0A834WAM8</accession>
<protein>
    <submittedName>
        <fullName evidence="1">Uncharacterized protein</fullName>
    </submittedName>
</protein>
<reference evidence="1" key="1">
    <citation type="submission" date="2020-09" db="EMBL/GenBank/DDBJ databases">
        <title>Genome-Enabled Discovery of Anthraquinone Biosynthesis in Senna tora.</title>
        <authorList>
            <person name="Kang S.-H."/>
            <person name="Pandey R.P."/>
            <person name="Lee C.-M."/>
            <person name="Sim J.-S."/>
            <person name="Jeong J.-T."/>
            <person name="Choi B.-S."/>
            <person name="Jung M."/>
            <person name="Ginzburg D."/>
            <person name="Zhao K."/>
            <person name="Won S.Y."/>
            <person name="Oh T.-J."/>
            <person name="Yu Y."/>
            <person name="Kim N.-H."/>
            <person name="Lee O.R."/>
            <person name="Lee T.-H."/>
            <person name="Bashyal P."/>
            <person name="Kim T.-S."/>
            <person name="Lee W.-H."/>
            <person name="Kawkins C."/>
            <person name="Kim C.-K."/>
            <person name="Kim J.S."/>
            <person name="Ahn B.O."/>
            <person name="Rhee S.Y."/>
            <person name="Sohng J.K."/>
        </authorList>
    </citation>
    <scope>NUCLEOTIDE SEQUENCE</scope>
    <source>
        <tissue evidence="1">Leaf</tissue>
    </source>
</reference>
<proteinExistence type="predicted"/>
<dbReference type="EMBL" id="JAAIUW010000010">
    <property type="protein sequence ID" value="KAF7812016.1"/>
    <property type="molecule type" value="Genomic_DNA"/>
</dbReference>
<organism evidence="1 2">
    <name type="scientific">Senna tora</name>
    <dbReference type="NCBI Taxonomy" id="362788"/>
    <lineage>
        <taxon>Eukaryota</taxon>
        <taxon>Viridiplantae</taxon>
        <taxon>Streptophyta</taxon>
        <taxon>Embryophyta</taxon>
        <taxon>Tracheophyta</taxon>
        <taxon>Spermatophyta</taxon>
        <taxon>Magnoliopsida</taxon>
        <taxon>eudicotyledons</taxon>
        <taxon>Gunneridae</taxon>
        <taxon>Pentapetalae</taxon>
        <taxon>rosids</taxon>
        <taxon>fabids</taxon>
        <taxon>Fabales</taxon>
        <taxon>Fabaceae</taxon>
        <taxon>Caesalpinioideae</taxon>
        <taxon>Cassia clade</taxon>
        <taxon>Senna</taxon>
    </lineage>
</organism>
<keyword evidence="2" id="KW-1185">Reference proteome</keyword>
<evidence type="ECO:0000313" key="2">
    <source>
        <dbReference type="Proteomes" id="UP000634136"/>
    </source>
</evidence>
<evidence type="ECO:0000313" key="1">
    <source>
        <dbReference type="EMBL" id="KAF7812016.1"/>
    </source>
</evidence>
<dbReference type="Proteomes" id="UP000634136">
    <property type="component" value="Unassembled WGS sequence"/>
</dbReference>
<gene>
    <name evidence="1" type="ORF">G2W53_032992</name>
</gene>
<name>A0A834WAM8_9FABA</name>
<comment type="caution">
    <text evidence="1">The sequence shown here is derived from an EMBL/GenBank/DDBJ whole genome shotgun (WGS) entry which is preliminary data.</text>
</comment>
<dbReference type="AlphaFoldDB" id="A0A834WAM8"/>
<sequence>MARPLISQYLSMLGTLLSGTLSLIHNFVRGTLKSSMAFWCSGSGWRYVTSKEKGKVIGDLLSSHGVELSSNKRGHVPFLCFKIYIFPHSEQLGEVLEGNDKHQVIARIHERSQEITTYLLHILSCYAYNYFKNAWTITCQDLKLSLPRRMECKPHEAEMEMCEKELLVSSPLPHGQAIRFKMKLLADSSIILDEIRKFESGRNFHLREYTKVLQIPNPKEIYPRFPLRGPLFLHQFA</sequence>